<dbReference type="PANTHER" id="PTHR16943:SF8">
    <property type="entry name" value="2-METHYLCITRATE DEHYDRATASE"/>
    <property type="match status" value="1"/>
</dbReference>
<keyword evidence="5" id="KW-1185">Reference proteome</keyword>
<organism evidence="4 5">
    <name type="scientific">Ottowia thiooxydans</name>
    <dbReference type="NCBI Taxonomy" id="219182"/>
    <lineage>
        <taxon>Bacteria</taxon>
        <taxon>Pseudomonadati</taxon>
        <taxon>Pseudomonadota</taxon>
        <taxon>Betaproteobacteria</taxon>
        <taxon>Burkholderiales</taxon>
        <taxon>Comamonadaceae</taxon>
        <taxon>Ottowia</taxon>
    </lineage>
</organism>
<dbReference type="EMBL" id="JBEPSH010000001">
    <property type="protein sequence ID" value="MET4575043.1"/>
    <property type="molecule type" value="Genomic_DNA"/>
</dbReference>
<reference evidence="4 5" key="1">
    <citation type="submission" date="2024-06" db="EMBL/GenBank/DDBJ databases">
        <title>Sorghum-associated microbial communities from plants grown in Nebraska, USA.</title>
        <authorList>
            <person name="Schachtman D."/>
        </authorList>
    </citation>
    <scope>NUCLEOTIDE SEQUENCE [LARGE SCALE GENOMIC DNA]</scope>
    <source>
        <strain evidence="4 5">2709</strain>
    </source>
</reference>
<dbReference type="Pfam" id="PF03972">
    <property type="entry name" value="MmgE_PrpD_N"/>
    <property type="match status" value="1"/>
</dbReference>
<dbReference type="Proteomes" id="UP001549320">
    <property type="component" value="Unassembled WGS sequence"/>
</dbReference>
<dbReference type="InterPro" id="IPR036148">
    <property type="entry name" value="MmgE/PrpD_sf"/>
</dbReference>
<gene>
    <name evidence="4" type="ORF">ABIE13_000140</name>
</gene>
<evidence type="ECO:0000256" key="1">
    <source>
        <dbReference type="ARBA" id="ARBA00006174"/>
    </source>
</evidence>
<dbReference type="InterPro" id="IPR045337">
    <property type="entry name" value="MmgE_PrpD_C"/>
</dbReference>
<dbReference type="InterPro" id="IPR005656">
    <property type="entry name" value="MmgE_PrpD"/>
</dbReference>
<proteinExistence type="inferred from homology"/>
<dbReference type="RefSeq" id="WP_354440272.1">
    <property type="nucleotide sequence ID" value="NZ_JBEPSH010000001.1"/>
</dbReference>
<dbReference type="SUPFAM" id="SSF103378">
    <property type="entry name" value="2-methylcitrate dehydratase PrpD"/>
    <property type="match status" value="1"/>
</dbReference>
<dbReference type="PANTHER" id="PTHR16943">
    <property type="entry name" value="2-METHYLCITRATE DEHYDRATASE-RELATED"/>
    <property type="match status" value="1"/>
</dbReference>
<accession>A0ABV2Q2H7</accession>
<evidence type="ECO:0000313" key="4">
    <source>
        <dbReference type="EMBL" id="MET4575043.1"/>
    </source>
</evidence>
<protein>
    <submittedName>
        <fullName evidence="4">2-methylcitrate dehydratase PrpD</fullName>
    </submittedName>
</protein>
<evidence type="ECO:0000259" key="3">
    <source>
        <dbReference type="Pfam" id="PF19305"/>
    </source>
</evidence>
<evidence type="ECO:0000259" key="2">
    <source>
        <dbReference type="Pfam" id="PF03972"/>
    </source>
</evidence>
<feature type="domain" description="MmgE/PrpD N-terminal" evidence="2">
    <location>
        <begin position="12"/>
        <end position="250"/>
    </location>
</feature>
<comment type="similarity">
    <text evidence="1">Belongs to the PrpD family.</text>
</comment>
<name>A0ABV2Q2H7_9BURK</name>
<dbReference type="InterPro" id="IPR042183">
    <property type="entry name" value="MmgE/PrpD_sf_1"/>
</dbReference>
<dbReference type="Pfam" id="PF19305">
    <property type="entry name" value="MmgE_PrpD_C"/>
    <property type="match status" value="1"/>
</dbReference>
<dbReference type="Gene3D" id="1.10.4100.10">
    <property type="entry name" value="2-methylcitrate dehydratase PrpD"/>
    <property type="match status" value="1"/>
</dbReference>
<dbReference type="InterPro" id="IPR045336">
    <property type="entry name" value="MmgE_PrpD_N"/>
</dbReference>
<evidence type="ECO:0000313" key="5">
    <source>
        <dbReference type="Proteomes" id="UP001549320"/>
    </source>
</evidence>
<comment type="caution">
    <text evidence="4">The sequence shown here is derived from an EMBL/GenBank/DDBJ whole genome shotgun (WGS) entry which is preliminary data.</text>
</comment>
<sequence length="470" mass="50079">MQETTTEDYAVTLSRFATQLSLDTLPPEAVLAAKANIFDTLACAAAGSSAAGISELHGLATQWGGAPQASILVFGDKVPAHQAAWVNGAMAHARDYDDTHDAAVLHAGVSVVPAALAAAELAGGVSGSDFIAGVAAGLETICRIGVATQIGIIESGYMYTSLFGHFGATVAAGRVLGLNETQMINALGIDYSQVAGNHQVTRDAALTKRMQPGFAAMAALISVQMARVGIRGAQKTFEGEDGFLRVYLHDRCDRAVLRDGLGERFEFTQLSYKPFPCCRFNHPAISAALTLRKTIGQRVDRIRAIRVGLNHQAYQAVCTPVEVRKAPKTIVQAQFSIPYTVATALIDGRVGMDHFADASLVRKDLLALASKVDASVDADIERQAGRNISPVLVEIEMDDGTVHRERVDVPLGHPDAPMSEDDFNGKAHDCMRASIRPLGDDAVARLRAQVNQLEKQSDARELIKALSPVT</sequence>
<feature type="domain" description="MmgE/PrpD C-terminal" evidence="3">
    <location>
        <begin position="275"/>
        <end position="435"/>
    </location>
</feature>
<dbReference type="InterPro" id="IPR042188">
    <property type="entry name" value="MmgE/PrpD_sf_2"/>
</dbReference>
<dbReference type="Gene3D" id="3.30.1330.120">
    <property type="entry name" value="2-methylcitrate dehydratase PrpD"/>
    <property type="match status" value="1"/>
</dbReference>